<dbReference type="RefSeq" id="WP_366192819.1">
    <property type="nucleotide sequence ID" value="NZ_JBFBVU010000010.1"/>
</dbReference>
<dbReference type="SUPFAM" id="SSF56784">
    <property type="entry name" value="HAD-like"/>
    <property type="match status" value="1"/>
</dbReference>
<evidence type="ECO:0000313" key="2">
    <source>
        <dbReference type="Proteomes" id="UP001553161"/>
    </source>
</evidence>
<sequence length="229" mass="24176">MSSGLKLAIFDVDGTLVDSQAHILRSMAAAFDSVGREMPARGAVLELVGLSLPLVIARLCPDLSDTLREGMVATYKDTFVATRVADGAATAPLYPGIAETLDRLARVEPLLLGVATGKSRRGLTHVLDQHGLSRRFVTQQVADDHPSKPHPAMLEAALRDTGCDPADAVMIGDTVFDLEMAQAAGIPAIAVGWGYHPLADLQRLSPRAMVQDTGDLAATILDVLGVSDD</sequence>
<dbReference type="InterPro" id="IPR023198">
    <property type="entry name" value="PGP-like_dom2"/>
</dbReference>
<protein>
    <submittedName>
        <fullName evidence="1">HAD-IA family hydrolase</fullName>
    </submittedName>
</protein>
<proteinExistence type="predicted"/>
<comment type="caution">
    <text evidence="1">The sequence shown here is derived from an EMBL/GenBank/DDBJ whole genome shotgun (WGS) entry which is preliminary data.</text>
</comment>
<dbReference type="GO" id="GO:0016787">
    <property type="term" value="F:hydrolase activity"/>
    <property type="evidence" value="ECO:0007669"/>
    <property type="project" value="UniProtKB-KW"/>
</dbReference>
<dbReference type="Gene3D" id="1.10.150.240">
    <property type="entry name" value="Putative phosphatase, domain 2"/>
    <property type="match status" value="1"/>
</dbReference>
<dbReference type="InterPro" id="IPR006439">
    <property type="entry name" value="HAD-SF_hydro_IA"/>
</dbReference>
<dbReference type="InterPro" id="IPR041492">
    <property type="entry name" value="HAD_2"/>
</dbReference>
<dbReference type="InterPro" id="IPR050155">
    <property type="entry name" value="HAD-like_hydrolase_sf"/>
</dbReference>
<dbReference type="PANTHER" id="PTHR43434:SF24">
    <property type="entry name" value="HYDROLASE-RELATED"/>
    <property type="match status" value="1"/>
</dbReference>
<dbReference type="SFLD" id="SFLDS00003">
    <property type="entry name" value="Haloacid_Dehalogenase"/>
    <property type="match status" value="1"/>
</dbReference>
<dbReference type="InterPro" id="IPR023214">
    <property type="entry name" value="HAD_sf"/>
</dbReference>
<accession>A0ABV3L628</accession>
<reference evidence="1 2" key="1">
    <citation type="submission" date="2024-07" db="EMBL/GenBank/DDBJ databases">
        <authorList>
            <person name="Kang M."/>
        </authorList>
    </citation>
    <scope>NUCLEOTIDE SEQUENCE [LARGE SCALE GENOMIC DNA]</scope>
    <source>
        <strain evidence="1 2">DFM31</strain>
    </source>
</reference>
<evidence type="ECO:0000313" key="1">
    <source>
        <dbReference type="EMBL" id="MEV8467030.1"/>
    </source>
</evidence>
<dbReference type="Gene3D" id="3.40.50.1000">
    <property type="entry name" value="HAD superfamily/HAD-like"/>
    <property type="match status" value="1"/>
</dbReference>
<organism evidence="1 2">
    <name type="scientific">Meridianimarinicoccus marinus</name>
    <dbReference type="NCBI Taxonomy" id="3231483"/>
    <lineage>
        <taxon>Bacteria</taxon>
        <taxon>Pseudomonadati</taxon>
        <taxon>Pseudomonadota</taxon>
        <taxon>Alphaproteobacteria</taxon>
        <taxon>Rhodobacterales</taxon>
        <taxon>Paracoccaceae</taxon>
        <taxon>Meridianimarinicoccus</taxon>
    </lineage>
</organism>
<dbReference type="Proteomes" id="UP001553161">
    <property type="component" value="Unassembled WGS sequence"/>
</dbReference>
<dbReference type="SFLD" id="SFLDG01129">
    <property type="entry name" value="C1.5:_HAD__Beta-PGM__Phosphata"/>
    <property type="match status" value="1"/>
</dbReference>
<keyword evidence="2" id="KW-1185">Reference proteome</keyword>
<name>A0ABV3L628_9RHOB</name>
<gene>
    <name evidence="1" type="ORF">AB0T83_09590</name>
</gene>
<dbReference type="InterPro" id="IPR036412">
    <property type="entry name" value="HAD-like_sf"/>
</dbReference>
<dbReference type="PANTHER" id="PTHR43434">
    <property type="entry name" value="PHOSPHOGLYCOLATE PHOSPHATASE"/>
    <property type="match status" value="1"/>
</dbReference>
<dbReference type="EMBL" id="JBFBVU010000010">
    <property type="protein sequence ID" value="MEV8467030.1"/>
    <property type="molecule type" value="Genomic_DNA"/>
</dbReference>
<dbReference type="NCBIfam" id="TIGR01549">
    <property type="entry name" value="HAD-SF-IA-v1"/>
    <property type="match status" value="1"/>
</dbReference>
<dbReference type="Pfam" id="PF13419">
    <property type="entry name" value="HAD_2"/>
    <property type="match status" value="1"/>
</dbReference>
<keyword evidence="1" id="KW-0378">Hydrolase</keyword>